<dbReference type="AlphaFoldDB" id="A0A316EDP2"/>
<dbReference type="EMBL" id="QGGO01000002">
    <property type="protein sequence ID" value="PWK29053.1"/>
    <property type="molecule type" value="Genomic_DNA"/>
</dbReference>
<gene>
    <name evidence="1" type="ORF">LV89_00607</name>
</gene>
<keyword evidence="2" id="KW-1185">Reference proteome</keyword>
<dbReference type="PANTHER" id="PTHR39206:SF1">
    <property type="entry name" value="SLL8004 PROTEIN"/>
    <property type="match status" value="1"/>
</dbReference>
<dbReference type="OrthoDB" id="9791543at2"/>
<dbReference type="SUPFAM" id="SSF52540">
    <property type="entry name" value="P-loop containing nucleoside triphosphate hydrolases"/>
    <property type="match status" value="1"/>
</dbReference>
<dbReference type="Gene3D" id="3.40.50.300">
    <property type="entry name" value="P-loop containing nucleotide triphosphate hydrolases"/>
    <property type="match status" value="1"/>
</dbReference>
<evidence type="ECO:0000313" key="2">
    <source>
        <dbReference type="Proteomes" id="UP000245489"/>
    </source>
</evidence>
<proteinExistence type="predicted"/>
<sequence length="242" mass="28017">MSNQPRMRMFAGPNGSGKSTLKSVIEPYLLGFYINPDEIEKELHEKGFYHLDSLPFEILISEILVFFHNSGLYPKLTFSLTIDNFQIEGNKLFFLKIPVNSYVSAIFSDFLRHKFLENQMSFTFETVMSSADKVALLAKAQALGFRTYLYYVSTEDPQINIARVSNRVNLGGHNVPQDKIFQRYYRSLAFLFEAIKYSNRVYLFDNSGISKRFIASIEDGKTIDIQTDTLPEWFEKYVIDKI</sequence>
<reference evidence="1 2" key="1">
    <citation type="submission" date="2018-05" db="EMBL/GenBank/DDBJ databases">
        <title>Genomic Encyclopedia of Archaeal and Bacterial Type Strains, Phase II (KMG-II): from individual species to whole genera.</title>
        <authorList>
            <person name="Goeker M."/>
        </authorList>
    </citation>
    <scope>NUCLEOTIDE SEQUENCE [LARGE SCALE GENOMIC DNA]</scope>
    <source>
        <strain evidence="1 2">DSM 22214</strain>
    </source>
</reference>
<accession>A0A316EDP2</accession>
<evidence type="ECO:0000313" key="1">
    <source>
        <dbReference type="EMBL" id="PWK29053.1"/>
    </source>
</evidence>
<dbReference type="RefSeq" id="WP_109741378.1">
    <property type="nucleotide sequence ID" value="NZ_QGGO01000002.1"/>
</dbReference>
<dbReference type="PANTHER" id="PTHR39206">
    <property type="entry name" value="SLL8004 PROTEIN"/>
    <property type="match status" value="1"/>
</dbReference>
<dbReference type="Proteomes" id="UP000245489">
    <property type="component" value="Unassembled WGS sequence"/>
</dbReference>
<dbReference type="InterPro" id="IPR027417">
    <property type="entry name" value="P-loop_NTPase"/>
</dbReference>
<name>A0A316EDP2_9BACT</name>
<comment type="caution">
    <text evidence="1">The sequence shown here is derived from an EMBL/GenBank/DDBJ whole genome shotgun (WGS) entry which is preliminary data.</text>
</comment>
<organism evidence="1 2">
    <name type="scientific">Arcicella aurantiaca</name>
    <dbReference type="NCBI Taxonomy" id="591202"/>
    <lineage>
        <taxon>Bacteria</taxon>
        <taxon>Pseudomonadati</taxon>
        <taxon>Bacteroidota</taxon>
        <taxon>Cytophagia</taxon>
        <taxon>Cytophagales</taxon>
        <taxon>Flectobacillaceae</taxon>
        <taxon>Arcicella</taxon>
    </lineage>
</organism>
<protein>
    <submittedName>
        <fullName evidence="1">Putative ABC-type ATPase</fullName>
    </submittedName>
</protein>